<dbReference type="AlphaFoldDB" id="A0A420YKS5"/>
<dbReference type="OrthoDB" id="4583170at2759"/>
<evidence type="ECO:0000256" key="1">
    <source>
        <dbReference type="SAM" id="SignalP"/>
    </source>
</evidence>
<dbReference type="Proteomes" id="UP000275385">
    <property type="component" value="Unassembled WGS sequence"/>
</dbReference>
<evidence type="ECO:0000313" key="3">
    <source>
        <dbReference type="Proteomes" id="UP000275385"/>
    </source>
</evidence>
<keyword evidence="1" id="KW-0732">Signal</keyword>
<comment type="caution">
    <text evidence="2">The sequence shown here is derived from an EMBL/GenBank/DDBJ whole genome shotgun (WGS) entry which is preliminary data.</text>
</comment>
<protein>
    <recommendedName>
        <fullName evidence="4">GLEYA adhesin domain-containing protein</fullName>
    </recommendedName>
</protein>
<proteinExistence type="predicted"/>
<reference evidence="2 3" key="1">
    <citation type="submission" date="2018-08" db="EMBL/GenBank/DDBJ databases">
        <title>Draft genome of the lignicolous fungus Coniochaeta pulveracea.</title>
        <authorList>
            <person name="Borstlap C.J."/>
            <person name="De Witt R.N."/>
            <person name="Botha A."/>
            <person name="Volschenk H."/>
        </authorList>
    </citation>
    <scope>NUCLEOTIDE SEQUENCE [LARGE SCALE GENOMIC DNA]</scope>
    <source>
        <strain evidence="2 3">CAB683</strain>
    </source>
</reference>
<keyword evidence="3" id="KW-1185">Reference proteome</keyword>
<evidence type="ECO:0008006" key="4">
    <source>
        <dbReference type="Google" id="ProtNLM"/>
    </source>
</evidence>
<name>A0A420YKS5_9PEZI</name>
<feature type="signal peptide" evidence="1">
    <location>
        <begin position="1"/>
        <end position="21"/>
    </location>
</feature>
<dbReference type="PROSITE" id="PS51257">
    <property type="entry name" value="PROKAR_LIPOPROTEIN"/>
    <property type="match status" value="1"/>
</dbReference>
<accession>A0A420YKS5</accession>
<gene>
    <name evidence="2" type="ORF">DL546_004793</name>
</gene>
<evidence type="ECO:0000313" key="2">
    <source>
        <dbReference type="EMBL" id="RKU48487.1"/>
    </source>
</evidence>
<sequence length="387" mass="40645">MRCSSSIFLSALASLAAAGCANNNCLRAIVAAGFTTRHGAADCSAYLAATVTPDTSTVTSTVTAVVTEQTTTITDDVSTTSQTTVVFTETQLITTQQTATASTLTQYITVTQNPAPSKRAVTQSSSTYPAYASHCSVWNSYVSACSCVGVLPTTVTLPTPLATTVVTETSTLTSTIPSTTSSTETIAVPETTTASTTTTQLTSVTATTLSTVITIPIPQCGPSAGRFYAHDPTSFWTGEDLALYGNPDMWHDVSFANYANAASNPTAYTWAIDTLGRLYLQSTFHPGNDGQTRYAWLDDGSYGSDSLRYVNLDPRDNIDIWAGAGLPYVYVYACVDPVTHKLTLTADGGRTRMLACGGDGPEGIELALAKPGDENGCSVMQPLVVKL</sequence>
<dbReference type="EMBL" id="QVQW01000004">
    <property type="protein sequence ID" value="RKU48487.1"/>
    <property type="molecule type" value="Genomic_DNA"/>
</dbReference>
<feature type="chain" id="PRO_5019387391" description="GLEYA adhesin domain-containing protein" evidence="1">
    <location>
        <begin position="22"/>
        <end position="387"/>
    </location>
</feature>
<organism evidence="2 3">
    <name type="scientific">Coniochaeta pulveracea</name>
    <dbReference type="NCBI Taxonomy" id="177199"/>
    <lineage>
        <taxon>Eukaryota</taxon>
        <taxon>Fungi</taxon>
        <taxon>Dikarya</taxon>
        <taxon>Ascomycota</taxon>
        <taxon>Pezizomycotina</taxon>
        <taxon>Sordariomycetes</taxon>
        <taxon>Sordariomycetidae</taxon>
        <taxon>Coniochaetales</taxon>
        <taxon>Coniochaetaceae</taxon>
        <taxon>Coniochaeta</taxon>
    </lineage>
</organism>